<reference evidence="1 2" key="1">
    <citation type="journal article" date="2021" name="BMC Genomics">
        <title>Datura genome reveals duplications of psychoactive alkaloid biosynthetic genes and high mutation rate following tissue culture.</title>
        <authorList>
            <person name="Rajewski A."/>
            <person name="Carter-House D."/>
            <person name="Stajich J."/>
            <person name="Litt A."/>
        </authorList>
    </citation>
    <scope>NUCLEOTIDE SEQUENCE [LARGE SCALE GENOMIC DNA]</scope>
    <source>
        <strain evidence="1">AR-01</strain>
    </source>
</reference>
<gene>
    <name evidence="1" type="ORF">HAX54_042330</name>
</gene>
<evidence type="ECO:0000313" key="1">
    <source>
        <dbReference type="EMBL" id="MCE2055284.1"/>
    </source>
</evidence>
<protein>
    <submittedName>
        <fullName evidence="1">Uncharacterized protein</fullName>
    </submittedName>
</protein>
<keyword evidence="2" id="KW-1185">Reference proteome</keyword>
<dbReference type="EMBL" id="JACEIK010006218">
    <property type="protein sequence ID" value="MCE2055284.1"/>
    <property type="molecule type" value="Genomic_DNA"/>
</dbReference>
<evidence type="ECO:0000313" key="2">
    <source>
        <dbReference type="Proteomes" id="UP000823775"/>
    </source>
</evidence>
<sequence>MANSAAGQQATSDNSLGMQLIKGALAARVKNLSTIMTKNMKGQLDFCIENADAEWDAAFNFSDNSDYLQGCLRQTQGDVQQRLCTASEIKFYSTSLLEVTDESSTARSSNYLKPNKNCNLSSWISGCEPGWACSAGKDTKIDFENDKEMPSRTLDCQSCCEGFFCPHGLTCMIPCPMGAYCPLSKLNTTTGICDPYRYQLPPGETDHTCGGADVWADFMSATELFCSAGFYCPTTVQKIPCSKGHYCRAGSTEQTSLKRREETEKVV</sequence>
<dbReference type="Proteomes" id="UP000823775">
    <property type="component" value="Unassembled WGS sequence"/>
</dbReference>
<name>A0ABS8W3W9_DATST</name>
<proteinExistence type="predicted"/>
<accession>A0ABS8W3W9</accession>
<comment type="caution">
    <text evidence="1">The sequence shown here is derived from an EMBL/GenBank/DDBJ whole genome shotgun (WGS) entry which is preliminary data.</text>
</comment>
<organism evidence="1 2">
    <name type="scientific">Datura stramonium</name>
    <name type="common">Jimsonweed</name>
    <name type="synonym">Common thornapple</name>
    <dbReference type="NCBI Taxonomy" id="4076"/>
    <lineage>
        <taxon>Eukaryota</taxon>
        <taxon>Viridiplantae</taxon>
        <taxon>Streptophyta</taxon>
        <taxon>Embryophyta</taxon>
        <taxon>Tracheophyta</taxon>
        <taxon>Spermatophyta</taxon>
        <taxon>Magnoliopsida</taxon>
        <taxon>eudicotyledons</taxon>
        <taxon>Gunneridae</taxon>
        <taxon>Pentapetalae</taxon>
        <taxon>asterids</taxon>
        <taxon>lamiids</taxon>
        <taxon>Solanales</taxon>
        <taxon>Solanaceae</taxon>
        <taxon>Solanoideae</taxon>
        <taxon>Datureae</taxon>
        <taxon>Datura</taxon>
    </lineage>
</organism>